<dbReference type="GO" id="GO:0071763">
    <property type="term" value="P:nuclear membrane organization"/>
    <property type="evidence" value="ECO:0007669"/>
    <property type="project" value="TreeGrafter"/>
</dbReference>
<dbReference type="OrthoDB" id="2503928at2759"/>
<feature type="compositionally biased region" description="Polar residues" evidence="7">
    <location>
        <begin position="77"/>
        <end position="88"/>
    </location>
</feature>
<feature type="domain" description="HeH/LEM" evidence="9">
    <location>
        <begin position="16"/>
        <end position="50"/>
    </location>
</feature>
<feature type="region of interest" description="Disordered" evidence="7">
    <location>
        <begin position="278"/>
        <end position="299"/>
    </location>
</feature>
<dbReference type="InterPro" id="IPR011015">
    <property type="entry name" value="LEM/LEM-like_dom_sf"/>
</dbReference>
<name>R8BMP6_PHAM7</name>
<dbReference type="InterPro" id="IPR018996">
    <property type="entry name" value="Man1/Src1-like_C"/>
</dbReference>
<dbReference type="Gene3D" id="1.10.10.1180">
    <property type="entry name" value="MAN1, winged-helix domain"/>
    <property type="match status" value="1"/>
</dbReference>
<dbReference type="InterPro" id="IPR041885">
    <property type="entry name" value="MAN1_winged_helix_dom"/>
</dbReference>
<dbReference type="GO" id="GO:0005783">
    <property type="term" value="C:endoplasmic reticulum"/>
    <property type="evidence" value="ECO:0007669"/>
    <property type="project" value="TreeGrafter"/>
</dbReference>
<proteinExistence type="predicted"/>
<evidence type="ECO:0000256" key="4">
    <source>
        <dbReference type="ARBA" id="ARBA00022989"/>
    </source>
</evidence>
<sequence length="705" mass="78248">MSDTESVDYLQGGFDPWSLTVPRLRSILVTYNVSYPATAKKQQLVDLFNDKVAPQSKKILAQRARAKRSSYGIVDAESSQDTAISTDDTLMPPPSTSKRARSPRKTSTRVKKESEEPEHLPEPVASPTKRKGRASSRQTPLASDTDTDSHADGRRSVRKPRRSELPPQVKVEESDEDTIVRHSADDDTVFTSDNPFQSGSSPPPVPKTPTNRRRTAGVESTAKKPAGSAARRRTDGPVADDATSHFSKSFEIPVSRLRSKTPEAPVVEAGEEFTPEEQLALEEEEPTRAQNAVVPQRRSKKRSSLTTPLWVLATTLLGAYAAWYRQEKIAVGYCGLGRPATQIIPADLNFDIPDWAVALAEPQCEPCPPHAYCYEDYSVRCEDDFILKNHPLSLGGLVPIPPTCEPDGEKVRRVQAVADKAVEELRERRAKYECGELEEEDGKPATPSIAEPVLKETVSEKRNKKMSKQEFDDLWAAALGEIESREEIQVEAETQPDPATGGAVPVLLSSTSLSRVPITCAVRRSIRLGLARHRLGIGAVIASILSFLYARSTYRSYRATAAKVPGLVNIVLERLATQKELAYEDGGEDDPFLFLPNLRDDVLRNVHSVSERERIWQRVRAVVEQNSNVRTGQREGHNGEVGRAWEWIGPSSVADTSFRRRRSGRVSWGPDVKGEDESPQPQLEMSENRAGIHRKWDEPGSRPIY</sequence>
<dbReference type="HOGENOM" id="CLU_010838_2_0_1"/>
<dbReference type="PANTHER" id="PTHR47808">
    <property type="entry name" value="INNER NUCLEAR MEMBRANE PROTEIN HEH2-RELATED"/>
    <property type="match status" value="1"/>
</dbReference>
<dbReference type="Pfam" id="PF12949">
    <property type="entry name" value="HeH"/>
    <property type="match status" value="1"/>
</dbReference>
<keyword evidence="5" id="KW-0472">Membrane</keyword>
<dbReference type="Gene3D" id="1.10.720.40">
    <property type="match status" value="1"/>
</dbReference>
<evidence type="ECO:0000259" key="8">
    <source>
        <dbReference type="Pfam" id="PF09402"/>
    </source>
</evidence>
<dbReference type="PANTHER" id="PTHR47808:SF2">
    <property type="entry name" value="LEM DOMAIN-CONTAINING PROTEIN 2"/>
    <property type="match status" value="1"/>
</dbReference>
<evidence type="ECO:0000256" key="2">
    <source>
        <dbReference type="ARBA" id="ARBA00022553"/>
    </source>
</evidence>
<evidence type="ECO:0000313" key="10">
    <source>
        <dbReference type="EMBL" id="EOO00540.1"/>
    </source>
</evidence>
<feature type="region of interest" description="Disordered" evidence="7">
    <location>
        <begin position="664"/>
        <end position="705"/>
    </location>
</feature>
<dbReference type="AlphaFoldDB" id="R8BMP6"/>
<dbReference type="KEGG" id="tmn:UCRPA7_3972"/>
<dbReference type="GO" id="GO:0003682">
    <property type="term" value="F:chromatin binding"/>
    <property type="evidence" value="ECO:0007669"/>
    <property type="project" value="InterPro"/>
</dbReference>
<evidence type="ECO:0000256" key="6">
    <source>
        <dbReference type="ARBA" id="ARBA00023242"/>
    </source>
</evidence>
<dbReference type="Pfam" id="PF09402">
    <property type="entry name" value="MSC"/>
    <property type="match status" value="1"/>
</dbReference>
<dbReference type="EMBL" id="KB933070">
    <property type="protein sequence ID" value="EOO00540.1"/>
    <property type="molecule type" value="Genomic_DNA"/>
</dbReference>
<dbReference type="RefSeq" id="XP_007914684.1">
    <property type="nucleotide sequence ID" value="XM_007916493.1"/>
</dbReference>
<feature type="compositionally biased region" description="Polar residues" evidence="7">
    <location>
        <begin position="189"/>
        <end position="200"/>
    </location>
</feature>
<evidence type="ECO:0000313" key="11">
    <source>
        <dbReference type="Proteomes" id="UP000014074"/>
    </source>
</evidence>
<dbReference type="GO" id="GO:0034399">
    <property type="term" value="C:nuclear periphery"/>
    <property type="evidence" value="ECO:0007669"/>
    <property type="project" value="TreeGrafter"/>
</dbReference>
<feature type="region of interest" description="Disordered" evidence="7">
    <location>
        <begin position="64"/>
        <end position="246"/>
    </location>
</feature>
<feature type="compositionally biased region" description="Basic residues" evidence="7">
    <location>
        <begin position="98"/>
        <end position="109"/>
    </location>
</feature>
<feature type="compositionally biased region" description="Polar residues" evidence="7">
    <location>
        <begin position="135"/>
        <end position="144"/>
    </location>
</feature>
<dbReference type="Proteomes" id="UP000014074">
    <property type="component" value="Unassembled WGS sequence"/>
</dbReference>
<dbReference type="CDD" id="cd12935">
    <property type="entry name" value="LEM_like"/>
    <property type="match status" value="1"/>
</dbReference>
<evidence type="ECO:0000256" key="1">
    <source>
        <dbReference type="ARBA" id="ARBA00004540"/>
    </source>
</evidence>
<dbReference type="InterPro" id="IPR044780">
    <property type="entry name" value="Heh2/Src1"/>
</dbReference>
<gene>
    <name evidence="10" type="ORF">UCRPA7_3972</name>
</gene>
<feature type="compositionally biased region" description="Basic and acidic residues" evidence="7">
    <location>
        <begin position="694"/>
        <end position="705"/>
    </location>
</feature>
<protein>
    <submittedName>
        <fullName evidence="10">Putative sister chromatid separation protein</fullName>
    </submittedName>
</protein>
<keyword evidence="6" id="KW-0539">Nucleus</keyword>
<dbReference type="eggNOG" id="ENOG502QVG5">
    <property type="taxonomic scope" value="Eukaryota"/>
</dbReference>
<dbReference type="GeneID" id="19324374"/>
<keyword evidence="4" id="KW-1133">Transmembrane helix</keyword>
<reference evidence="11" key="1">
    <citation type="journal article" date="2013" name="Genome Announc.">
        <title>Draft genome sequence of the ascomycete Phaeoacremonium aleophilum strain UCR-PA7, a causal agent of the esca disease complex in grapevines.</title>
        <authorList>
            <person name="Blanco-Ulate B."/>
            <person name="Rolshausen P."/>
            <person name="Cantu D."/>
        </authorList>
    </citation>
    <scope>NUCLEOTIDE SEQUENCE [LARGE SCALE GENOMIC DNA]</scope>
    <source>
        <strain evidence="11">UCR-PA7</strain>
    </source>
</reference>
<feature type="compositionally biased region" description="Basic and acidic residues" evidence="7">
    <location>
        <begin position="110"/>
        <end position="121"/>
    </location>
</feature>
<keyword evidence="3" id="KW-0812">Transmembrane</keyword>
<accession>R8BMP6</accession>
<evidence type="ECO:0000256" key="5">
    <source>
        <dbReference type="ARBA" id="ARBA00023136"/>
    </source>
</evidence>
<keyword evidence="11" id="KW-1185">Reference proteome</keyword>
<feature type="domain" description="Man1/Src1-like C-terminal" evidence="8">
    <location>
        <begin position="313"/>
        <end position="650"/>
    </location>
</feature>
<dbReference type="InterPro" id="IPR025856">
    <property type="entry name" value="HeH/LEM_domain"/>
</dbReference>
<keyword evidence="2" id="KW-0597">Phosphoprotein</keyword>
<evidence type="ECO:0000256" key="7">
    <source>
        <dbReference type="SAM" id="MobiDB-lite"/>
    </source>
</evidence>
<comment type="subcellular location">
    <subcellularLocation>
        <location evidence="1">Nucleus inner membrane</location>
    </subcellularLocation>
</comment>
<evidence type="ECO:0000259" key="9">
    <source>
        <dbReference type="Pfam" id="PF12949"/>
    </source>
</evidence>
<dbReference type="GO" id="GO:0005637">
    <property type="term" value="C:nuclear inner membrane"/>
    <property type="evidence" value="ECO:0007669"/>
    <property type="project" value="UniProtKB-SubCell"/>
</dbReference>
<evidence type="ECO:0000256" key="3">
    <source>
        <dbReference type="ARBA" id="ARBA00022692"/>
    </source>
</evidence>
<organism evidence="10 11">
    <name type="scientific">Phaeoacremonium minimum (strain UCR-PA7)</name>
    <name type="common">Esca disease fungus</name>
    <name type="synonym">Togninia minima</name>
    <dbReference type="NCBI Taxonomy" id="1286976"/>
    <lineage>
        <taxon>Eukaryota</taxon>
        <taxon>Fungi</taxon>
        <taxon>Dikarya</taxon>
        <taxon>Ascomycota</taxon>
        <taxon>Pezizomycotina</taxon>
        <taxon>Sordariomycetes</taxon>
        <taxon>Sordariomycetidae</taxon>
        <taxon>Togniniales</taxon>
        <taxon>Togniniaceae</taxon>
        <taxon>Phaeoacremonium</taxon>
    </lineage>
</organism>